<evidence type="ECO:0000313" key="1">
    <source>
        <dbReference type="EMBL" id="SDR86098.1"/>
    </source>
</evidence>
<reference evidence="1 2" key="1">
    <citation type="submission" date="2016-10" db="EMBL/GenBank/DDBJ databases">
        <authorList>
            <person name="de Groot N.N."/>
        </authorList>
    </citation>
    <scope>NUCLEOTIDE SEQUENCE [LARGE SCALE GENOMIC DNA]</scope>
    <source>
        <strain evidence="1 2">MP1X4</strain>
    </source>
</reference>
<organism evidence="1 2">
    <name type="scientific">Mucilaginibacter mallensis</name>
    <dbReference type="NCBI Taxonomy" id="652787"/>
    <lineage>
        <taxon>Bacteria</taxon>
        <taxon>Pseudomonadati</taxon>
        <taxon>Bacteroidota</taxon>
        <taxon>Sphingobacteriia</taxon>
        <taxon>Sphingobacteriales</taxon>
        <taxon>Sphingobacteriaceae</taxon>
        <taxon>Mucilaginibacter</taxon>
    </lineage>
</organism>
<proteinExistence type="predicted"/>
<protein>
    <submittedName>
        <fullName evidence="1">Uncharacterized protein</fullName>
    </submittedName>
</protein>
<evidence type="ECO:0000313" key="2">
    <source>
        <dbReference type="Proteomes" id="UP000199679"/>
    </source>
</evidence>
<gene>
    <name evidence="1" type="ORF">SAMN05216490_0079</name>
</gene>
<sequence length="153" mass="17594">MKWQQLRNSIYYLDGTLRDIYVQGTTKDDWLIWADFVNQNYKVSFNPVGTNLVEGKIDVNKAFENCFNSDEGECSIATVFLDDILVQIYFFSADEIENDITPVEINSIEDHNKLVNYMLGVSRALKKKVILTPDSQPENELISVYLDEVIVNV</sequence>
<keyword evidence="2" id="KW-1185">Reference proteome</keyword>
<dbReference type="OrthoDB" id="7875217at2"/>
<dbReference type="AlphaFoldDB" id="A0A1H1MH51"/>
<dbReference type="RefSeq" id="WP_091367637.1">
    <property type="nucleotide sequence ID" value="NZ_LT629740.1"/>
</dbReference>
<dbReference type="Proteomes" id="UP000199679">
    <property type="component" value="Chromosome I"/>
</dbReference>
<name>A0A1H1MH51_MUCMA</name>
<accession>A0A1H1MH51</accession>
<dbReference type="EMBL" id="LT629740">
    <property type="protein sequence ID" value="SDR86098.1"/>
    <property type="molecule type" value="Genomic_DNA"/>
</dbReference>